<name>A0ABY0GQT9_9PEZI</name>
<sequence length="605" mass="66459">MMASPRQPRDRERVAGANVLLAEELSRVLPKDTKFEAYHLSTPPTVTDALCNPPAQPRAFETESREPRPTKPLKTYCEKHFLALSIDAGKHKPATHGRVLVLGLEVYIYTTSFSTIIFVSKADSTGYLNLLNLPKGTPSPIREVTAAFISFLITTRRRPTKQLVVNLFARSQSQYLFPGSAKNSGKHVLDDRGLVKWWCRVLNSLLEGGNGTFNRARKGWNRIHGYLIVPGLEDCEMRFFLSRSDTTAANWTLGHPLERISPYPVDPFTYGRNIPPRCLIPTYPDDPKARFVEELEESTPTRVKLSSGWRTPKTLDQFWEMMAFRQECSSGRLTGFIWVVFDPSPSARPTARPSPVPILAPNASFSVPNEPATPAASQEDPTALATPSSTPSKRAAQASRTSRPKKPTKKILKGRIVPRQPQIKTHNRIKFPERIETPHYFWPETGRGQVVLDESGYNRAVELLLHLEFAKLDSAIANTARWINEVNVGTEWGLKVVGKRGPTAEPTSRDDGGGSGSGAGGINNLSGMVRKKRPAGVSAADDDRPQAAPAVNTLGAGLVRKRAKLTTTDEDSAPAPQQQGEAAAAANVNVLDAGLVQKKAKPSET</sequence>
<feature type="region of interest" description="Disordered" evidence="10">
    <location>
        <begin position="362"/>
        <end position="419"/>
    </location>
</feature>
<feature type="compositionally biased region" description="Basic residues" evidence="10">
    <location>
        <begin position="402"/>
        <end position="413"/>
    </location>
</feature>
<dbReference type="SMART" id="SM01250">
    <property type="entry name" value="KAT11"/>
    <property type="match status" value="1"/>
</dbReference>
<dbReference type="EMBL" id="QJNS01000752">
    <property type="protein sequence ID" value="RYO73739.1"/>
    <property type="molecule type" value="Genomic_DNA"/>
</dbReference>
<proteinExistence type="predicted"/>
<dbReference type="PROSITE" id="PS51728">
    <property type="entry name" value="RTT109_HAT"/>
    <property type="match status" value="1"/>
</dbReference>
<dbReference type="PANTHER" id="PTHR31571">
    <property type="entry name" value="ALTERED INHERITANCE OF MITOCHONDRIA PROTEIN 6"/>
    <property type="match status" value="1"/>
</dbReference>
<evidence type="ECO:0000256" key="10">
    <source>
        <dbReference type="SAM" id="MobiDB-lite"/>
    </source>
</evidence>
<evidence type="ECO:0000256" key="4">
    <source>
        <dbReference type="ARBA" id="ARBA00022763"/>
    </source>
</evidence>
<evidence type="ECO:0000256" key="9">
    <source>
        <dbReference type="ARBA" id="ARBA00048940"/>
    </source>
</evidence>
<dbReference type="InterPro" id="IPR013178">
    <property type="entry name" value="Histone_AcTrfase_Rtt109/CBP"/>
</dbReference>
<comment type="caution">
    <text evidence="11">The sequence shown here is derived from an EMBL/GenBank/DDBJ whole genome shotgun (WGS) entry which is preliminary data.</text>
</comment>
<evidence type="ECO:0000256" key="8">
    <source>
        <dbReference type="ARBA" id="ARBA00023242"/>
    </source>
</evidence>
<keyword evidence="12" id="KW-1185">Reference proteome</keyword>
<evidence type="ECO:0000256" key="1">
    <source>
        <dbReference type="ARBA" id="ARBA00004123"/>
    </source>
</evidence>
<evidence type="ECO:0000256" key="7">
    <source>
        <dbReference type="ARBA" id="ARBA00023163"/>
    </source>
</evidence>
<keyword evidence="4" id="KW-0227">DNA damage</keyword>
<dbReference type="Proteomes" id="UP000294003">
    <property type="component" value="Unassembled WGS sequence"/>
</dbReference>
<keyword evidence="8" id="KW-0539">Nucleus</keyword>
<dbReference type="PANTHER" id="PTHR31571:SF2">
    <property type="entry name" value="HISTONE ACETYLTRANSFERASE RTT109"/>
    <property type="match status" value="1"/>
</dbReference>
<keyword evidence="5" id="KW-0007">Acetylation</keyword>
<keyword evidence="3" id="KW-0808">Transferase</keyword>
<evidence type="ECO:0000256" key="6">
    <source>
        <dbReference type="ARBA" id="ARBA00023015"/>
    </source>
</evidence>
<protein>
    <recommendedName>
        <fullName evidence="2">histone acetyltransferase</fullName>
        <ecNumber evidence="2">2.3.1.48</ecNumber>
    </recommendedName>
</protein>
<comment type="catalytic activity">
    <reaction evidence="9">
        <text>L-lysyl-[histone] + acetyl-CoA = N(6)-acetyl-L-lysyl-[histone] + CoA + H(+)</text>
        <dbReference type="Rhea" id="RHEA:21992"/>
        <dbReference type="Rhea" id="RHEA-COMP:9845"/>
        <dbReference type="Rhea" id="RHEA-COMP:11338"/>
        <dbReference type="ChEBI" id="CHEBI:15378"/>
        <dbReference type="ChEBI" id="CHEBI:29969"/>
        <dbReference type="ChEBI" id="CHEBI:57287"/>
        <dbReference type="ChEBI" id="CHEBI:57288"/>
        <dbReference type="ChEBI" id="CHEBI:61930"/>
        <dbReference type="EC" id="2.3.1.48"/>
    </reaction>
    <physiologicalReaction direction="left-to-right" evidence="9">
        <dbReference type="Rhea" id="RHEA:21993"/>
    </physiologicalReaction>
</comment>
<dbReference type="Pfam" id="PF08214">
    <property type="entry name" value="HAT_KAT11"/>
    <property type="match status" value="1"/>
</dbReference>
<feature type="compositionally biased region" description="Polar residues" evidence="10">
    <location>
        <begin position="375"/>
        <end position="392"/>
    </location>
</feature>
<evidence type="ECO:0000256" key="3">
    <source>
        <dbReference type="ARBA" id="ARBA00022679"/>
    </source>
</evidence>
<evidence type="ECO:0000256" key="2">
    <source>
        <dbReference type="ARBA" id="ARBA00013184"/>
    </source>
</evidence>
<feature type="compositionally biased region" description="Low complexity" evidence="10">
    <location>
        <begin position="573"/>
        <end position="583"/>
    </location>
</feature>
<evidence type="ECO:0000313" key="12">
    <source>
        <dbReference type="Proteomes" id="UP000294003"/>
    </source>
</evidence>
<gene>
    <name evidence="11" type="ORF">DL762_010369</name>
</gene>
<reference evidence="11 12" key="1">
    <citation type="submission" date="2018-06" db="EMBL/GenBank/DDBJ databases">
        <title>Complete Genomes of Monosporascus.</title>
        <authorList>
            <person name="Robinson A.J."/>
            <person name="Natvig D.O."/>
        </authorList>
    </citation>
    <scope>NUCLEOTIDE SEQUENCE [LARGE SCALE GENOMIC DNA]</scope>
    <source>
        <strain evidence="11 12">CBS 609.92</strain>
    </source>
</reference>
<evidence type="ECO:0000313" key="11">
    <source>
        <dbReference type="EMBL" id="RYO73739.1"/>
    </source>
</evidence>
<organism evidence="11 12">
    <name type="scientific">Monosporascus cannonballus</name>
    <dbReference type="NCBI Taxonomy" id="155416"/>
    <lineage>
        <taxon>Eukaryota</taxon>
        <taxon>Fungi</taxon>
        <taxon>Dikarya</taxon>
        <taxon>Ascomycota</taxon>
        <taxon>Pezizomycotina</taxon>
        <taxon>Sordariomycetes</taxon>
        <taxon>Xylariomycetidae</taxon>
        <taxon>Xylariales</taxon>
        <taxon>Xylariales incertae sedis</taxon>
        <taxon>Monosporascus</taxon>
    </lineage>
</organism>
<keyword evidence="6" id="KW-0805">Transcription regulation</keyword>
<accession>A0ABY0GQT9</accession>
<feature type="region of interest" description="Disordered" evidence="10">
    <location>
        <begin position="498"/>
        <end position="583"/>
    </location>
</feature>
<dbReference type="EC" id="2.3.1.48" evidence="2"/>
<comment type="subcellular location">
    <subcellularLocation>
        <location evidence="1">Nucleus</location>
    </subcellularLocation>
</comment>
<keyword evidence="7" id="KW-0804">Transcription</keyword>
<evidence type="ECO:0000256" key="5">
    <source>
        <dbReference type="ARBA" id="ARBA00022990"/>
    </source>
</evidence>
<dbReference type="InterPro" id="IPR016849">
    <property type="entry name" value="Rtt109"/>
</dbReference>
<dbReference type="InterPro" id="IPR051236">
    <property type="entry name" value="HAT_RTT109-like"/>
</dbReference>